<accession>A0AAN6KEZ7</accession>
<feature type="region of interest" description="Disordered" evidence="1">
    <location>
        <begin position="252"/>
        <end position="317"/>
    </location>
</feature>
<feature type="compositionally biased region" description="Polar residues" evidence="1">
    <location>
        <begin position="437"/>
        <end position="447"/>
    </location>
</feature>
<gene>
    <name evidence="2" type="ORF">LTR91_012749</name>
</gene>
<feature type="compositionally biased region" description="Low complexity" evidence="1">
    <location>
        <begin position="398"/>
        <end position="410"/>
    </location>
</feature>
<feature type="region of interest" description="Disordered" evidence="1">
    <location>
        <begin position="1"/>
        <end position="108"/>
    </location>
</feature>
<evidence type="ECO:0000256" key="1">
    <source>
        <dbReference type="SAM" id="MobiDB-lite"/>
    </source>
</evidence>
<evidence type="ECO:0000313" key="2">
    <source>
        <dbReference type="EMBL" id="KAK0979150.1"/>
    </source>
</evidence>
<feature type="compositionally biased region" description="Low complexity" evidence="1">
    <location>
        <begin position="166"/>
        <end position="176"/>
    </location>
</feature>
<organism evidence="2 3">
    <name type="scientific">Friedmanniomyces endolithicus</name>
    <dbReference type="NCBI Taxonomy" id="329885"/>
    <lineage>
        <taxon>Eukaryota</taxon>
        <taxon>Fungi</taxon>
        <taxon>Dikarya</taxon>
        <taxon>Ascomycota</taxon>
        <taxon>Pezizomycotina</taxon>
        <taxon>Dothideomycetes</taxon>
        <taxon>Dothideomycetidae</taxon>
        <taxon>Mycosphaerellales</taxon>
        <taxon>Teratosphaeriaceae</taxon>
        <taxon>Friedmanniomyces</taxon>
    </lineage>
</organism>
<feature type="compositionally biased region" description="Pro residues" evidence="1">
    <location>
        <begin position="60"/>
        <end position="74"/>
    </location>
</feature>
<feature type="compositionally biased region" description="Basic and acidic residues" evidence="1">
    <location>
        <begin position="341"/>
        <end position="352"/>
    </location>
</feature>
<feature type="region of interest" description="Disordered" evidence="1">
    <location>
        <begin position="593"/>
        <end position="693"/>
    </location>
</feature>
<reference evidence="2" key="1">
    <citation type="submission" date="2023-06" db="EMBL/GenBank/DDBJ databases">
        <title>Black Yeasts Isolated from many extreme environments.</title>
        <authorList>
            <person name="Coleine C."/>
            <person name="Stajich J.E."/>
            <person name="Selbmann L."/>
        </authorList>
    </citation>
    <scope>NUCLEOTIDE SEQUENCE</scope>
    <source>
        <strain evidence="2">CCFEE 5200</strain>
    </source>
</reference>
<feature type="region of interest" description="Disordered" evidence="1">
    <location>
        <begin position="394"/>
        <end position="533"/>
    </location>
</feature>
<comment type="caution">
    <text evidence="2">The sequence shown here is derived from an EMBL/GenBank/DDBJ whole genome shotgun (WGS) entry which is preliminary data.</text>
</comment>
<feature type="compositionally biased region" description="Polar residues" evidence="1">
    <location>
        <begin position="593"/>
        <end position="609"/>
    </location>
</feature>
<protein>
    <submittedName>
        <fullName evidence="2">Uncharacterized protein</fullName>
    </submittedName>
</protein>
<feature type="compositionally biased region" description="Low complexity" evidence="1">
    <location>
        <begin position="471"/>
        <end position="484"/>
    </location>
</feature>
<dbReference type="Proteomes" id="UP001175353">
    <property type="component" value="Unassembled WGS sequence"/>
</dbReference>
<feature type="compositionally biased region" description="Low complexity" evidence="1">
    <location>
        <begin position="275"/>
        <end position="285"/>
    </location>
</feature>
<proteinExistence type="predicted"/>
<feature type="region of interest" description="Disordered" evidence="1">
    <location>
        <begin position="792"/>
        <end position="819"/>
    </location>
</feature>
<feature type="compositionally biased region" description="Low complexity" evidence="1">
    <location>
        <begin position="673"/>
        <end position="690"/>
    </location>
</feature>
<feature type="region of interest" description="Disordered" evidence="1">
    <location>
        <begin position="138"/>
        <end position="196"/>
    </location>
</feature>
<feature type="compositionally biased region" description="Polar residues" evidence="1">
    <location>
        <begin position="622"/>
        <end position="634"/>
    </location>
</feature>
<feature type="region of interest" description="Disordered" evidence="1">
    <location>
        <begin position="334"/>
        <end position="379"/>
    </location>
</feature>
<dbReference type="AlphaFoldDB" id="A0AAN6KEZ7"/>
<feature type="compositionally biased region" description="Pro residues" evidence="1">
    <location>
        <begin position="497"/>
        <end position="515"/>
    </location>
</feature>
<keyword evidence="3" id="KW-1185">Reference proteome</keyword>
<feature type="compositionally biased region" description="Polar residues" evidence="1">
    <location>
        <begin position="363"/>
        <end position="373"/>
    </location>
</feature>
<feature type="compositionally biased region" description="Low complexity" evidence="1">
    <location>
        <begin position="81"/>
        <end position="103"/>
    </location>
</feature>
<feature type="compositionally biased region" description="Pro residues" evidence="1">
    <location>
        <begin position="177"/>
        <end position="193"/>
    </location>
</feature>
<evidence type="ECO:0000313" key="3">
    <source>
        <dbReference type="Proteomes" id="UP001175353"/>
    </source>
</evidence>
<feature type="region of interest" description="Disordered" evidence="1">
    <location>
        <begin position="711"/>
        <end position="761"/>
    </location>
</feature>
<sequence>MYVDSKPPSMYGKIQSWRMPSPEPSRSLKRPPVVTAGSSSSSLSGMEQTMPSFQSFVKRTPPPDQTKPLPPTPLRPRRRSSFSSASSRPSSRGPRRSSSIYSRATSQWDLEADVPAIPSWQTADFTDQDLLLRPIAYSASTPQLNAEPPTQRPLADLRTYSPLIHSPSPTISRRTTPSPPPGPRPSMLLPPPAGSLHIPKKHLRMVSLEKAKQMLQAPGAVHLLPEELRAQALGRSRSQDPMRITSFDIMSGRVTPPQLPEAPTLVDSQGRERLLSSPRVSLSPVRRPDYLVPAITSPRGDPSTSFHVGSGPSRSMAPLAGQIREASRLKVAQALGLGDGDDQRGRARERGPRNMSYDHYMPNHSSTSYESPSPNAPDTDAQMIAREYHSLLSEQYRQPSTSSASQQSTRSDTDVTSHMKMVPQPLFHTKPAARLPETSTMRSSGASVSPFGMRADSGFAADEQRRSSGARGFSPFRSSVSSGSSRERRSTSGSIPISPPPASSPWPAISVPPEPVATKPRIGSRFRRTSDDNRVSAYYPHVMSRKKVKGKKDKAGTPALPAPLLAADIIAQRLATPNSSRLAADIIAQRLTTPNSSRDGSPLRTNSPWSAAIDRGSDAASLRSNPSTRGSGISQRLLKTANKYTDKLTRASDSPSRRRREQEEEDPASRVASPESPHLLPSPSSTKLPPAIHLGWSDHAKSAFDEARSSLLPSTRKPPGVGGAQITHLQTPARPLDETREGLGEPPLESPTGGRKGSIFGGLMEGWREGKAEKRRVELKKIIRVITPAMTAETEAEANGEVERGPEVEGDGAGAKRPSLVSRRWSAYNWM</sequence>
<dbReference type="EMBL" id="JAUJLE010000124">
    <property type="protein sequence ID" value="KAK0979150.1"/>
    <property type="molecule type" value="Genomic_DNA"/>
</dbReference>
<name>A0AAN6KEZ7_9PEZI</name>
<feature type="compositionally biased region" description="Polar residues" evidence="1">
    <location>
        <begin position="45"/>
        <end position="57"/>
    </location>
</feature>